<accession>A0ACA9QB00</accession>
<sequence>YVKVASIKILFTVSKFFVINRSYSFQASNCNCMVQKIKISVGKLAVSLDYIGLT</sequence>
<gene>
    <name evidence="1" type="ORF">ACOLOM_LOCUS12323</name>
</gene>
<proteinExistence type="predicted"/>
<protein>
    <submittedName>
        <fullName evidence="1">12517_t:CDS:1</fullName>
    </submittedName>
</protein>
<dbReference type="Proteomes" id="UP000789525">
    <property type="component" value="Unassembled WGS sequence"/>
</dbReference>
<evidence type="ECO:0000313" key="1">
    <source>
        <dbReference type="EMBL" id="CAG8743905.1"/>
    </source>
</evidence>
<name>A0ACA9QB00_9GLOM</name>
<comment type="caution">
    <text evidence="1">The sequence shown here is derived from an EMBL/GenBank/DDBJ whole genome shotgun (WGS) entry which is preliminary data.</text>
</comment>
<organism evidence="1 2">
    <name type="scientific">Acaulospora colombiana</name>
    <dbReference type="NCBI Taxonomy" id="27376"/>
    <lineage>
        <taxon>Eukaryota</taxon>
        <taxon>Fungi</taxon>
        <taxon>Fungi incertae sedis</taxon>
        <taxon>Mucoromycota</taxon>
        <taxon>Glomeromycotina</taxon>
        <taxon>Glomeromycetes</taxon>
        <taxon>Diversisporales</taxon>
        <taxon>Acaulosporaceae</taxon>
        <taxon>Acaulospora</taxon>
    </lineage>
</organism>
<evidence type="ECO:0000313" key="2">
    <source>
        <dbReference type="Proteomes" id="UP000789525"/>
    </source>
</evidence>
<dbReference type="EMBL" id="CAJVPT010049411">
    <property type="protein sequence ID" value="CAG8743905.1"/>
    <property type="molecule type" value="Genomic_DNA"/>
</dbReference>
<keyword evidence="2" id="KW-1185">Reference proteome</keyword>
<feature type="non-terminal residue" evidence="1">
    <location>
        <position position="1"/>
    </location>
</feature>
<reference evidence="1" key="1">
    <citation type="submission" date="2021-06" db="EMBL/GenBank/DDBJ databases">
        <authorList>
            <person name="Kallberg Y."/>
            <person name="Tangrot J."/>
            <person name="Rosling A."/>
        </authorList>
    </citation>
    <scope>NUCLEOTIDE SEQUENCE</scope>
    <source>
        <strain evidence="1">CL356</strain>
    </source>
</reference>